<gene>
    <name evidence="1" type="ORF">BDY19DRAFT_918106</name>
</gene>
<dbReference type="Proteomes" id="UP001055072">
    <property type="component" value="Unassembled WGS sequence"/>
</dbReference>
<comment type="caution">
    <text evidence="1">The sequence shown here is derived from an EMBL/GenBank/DDBJ whole genome shotgun (WGS) entry which is preliminary data.</text>
</comment>
<dbReference type="EMBL" id="MU274901">
    <property type="protein sequence ID" value="KAI0093643.1"/>
    <property type="molecule type" value="Genomic_DNA"/>
</dbReference>
<evidence type="ECO:0000313" key="1">
    <source>
        <dbReference type="EMBL" id="KAI0093643.1"/>
    </source>
</evidence>
<reference evidence="1" key="1">
    <citation type="journal article" date="2021" name="Environ. Microbiol.">
        <title>Gene family expansions and transcriptome signatures uncover fungal adaptations to wood decay.</title>
        <authorList>
            <person name="Hage H."/>
            <person name="Miyauchi S."/>
            <person name="Viragh M."/>
            <person name="Drula E."/>
            <person name="Min B."/>
            <person name="Chaduli D."/>
            <person name="Navarro D."/>
            <person name="Favel A."/>
            <person name="Norest M."/>
            <person name="Lesage-Meessen L."/>
            <person name="Balint B."/>
            <person name="Merenyi Z."/>
            <person name="de Eugenio L."/>
            <person name="Morin E."/>
            <person name="Martinez A.T."/>
            <person name="Baldrian P."/>
            <person name="Stursova M."/>
            <person name="Martinez M.J."/>
            <person name="Novotny C."/>
            <person name="Magnuson J.K."/>
            <person name="Spatafora J.W."/>
            <person name="Maurice S."/>
            <person name="Pangilinan J."/>
            <person name="Andreopoulos W."/>
            <person name="LaButti K."/>
            <person name="Hundley H."/>
            <person name="Na H."/>
            <person name="Kuo A."/>
            <person name="Barry K."/>
            <person name="Lipzen A."/>
            <person name="Henrissat B."/>
            <person name="Riley R."/>
            <person name="Ahrendt S."/>
            <person name="Nagy L.G."/>
            <person name="Grigoriev I.V."/>
            <person name="Martin F."/>
            <person name="Rosso M.N."/>
        </authorList>
    </citation>
    <scope>NUCLEOTIDE SEQUENCE</scope>
    <source>
        <strain evidence="1">CBS 384.51</strain>
    </source>
</reference>
<keyword evidence="2" id="KW-1185">Reference proteome</keyword>
<sequence>MLPHRARQTALRVLRPSPTILNPSSGLKSRAGYSSGFVQRPSRFHGSVRTPFQFVLNIMASVLGWLFSTHDVPKLYYASTVASVTTRKLLEKGDNAAAEGGKMSLPELVEKSCPSLHNTFRPAWWLNNGHLQTGYCVVGDFSRVDKLEYQRTLLRTLDGGTLGLDFAPLTSDPHLREDTPVVVVLHGLTGGSHESYVRAILAPACAPPDQGGLGYRAVVVNFRGCAGVPLTSPQLYSAGHTDDIRTALLYISHLYPKAPLLGVGFSLGANVLTRYLAQEGERSRLVAGCALACPWDLLANSERLRNSWWRRQIYSKALGHNLKAVLQLHLATFESFPEAKVNTAIQEIFKQSQTTLYEFDNMITRQIGGSSPPFPFPRAEEYYVWASSHHVLRDIRVPHLCLNAMDDPIVGVLPIDEGEDALGPWVVFGTTRKGGHLGWFEEGSSAEHPHRWFHRPTLEWLRTMGEEVVPPERDLLQIREVDGYLKEVGNDGIGCKVVGDGGHVIGVEGEGGMLAGL</sequence>
<name>A0ACB8UH11_9APHY</name>
<organism evidence="1 2">
    <name type="scientific">Irpex rosettiformis</name>
    <dbReference type="NCBI Taxonomy" id="378272"/>
    <lineage>
        <taxon>Eukaryota</taxon>
        <taxon>Fungi</taxon>
        <taxon>Dikarya</taxon>
        <taxon>Basidiomycota</taxon>
        <taxon>Agaricomycotina</taxon>
        <taxon>Agaricomycetes</taxon>
        <taxon>Polyporales</taxon>
        <taxon>Irpicaceae</taxon>
        <taxon>Irpex</taxon>
    </lineage>
</organism>
<protein>
    <submittedName>
        <fullName evidence="1">AB-hydrolase YheT</fullName>
    </submittedName>
</protein>
<accession>A0ACB8UH11</accession>
<evidence type="ECO:0000313" key="2">
    <source>
        <dbReference type="Proteomes" id="UP001055072"/>
    </source>
</evidence>
<proteinExistence type="predicted"/>